<gene>
    <name evidence="2" type="ORF">FK256_05225</name>
</gene>
<dbReference type="SUPFAM" id="SSF53756">
    <property type="entry name" value="UDP-Glycosyltransferase/glycogen phosphorylase"/>
    <property type="match status" value="1"/>
</dbReference>
<organism evidence="2 3">
    <name type="scientific">Actinomyces johnsonii</name>
    <dbReference type="NCBI Taxonomy" id="544581"/>
    <lineage>
        <taxon>Bacteria</taxon>
        <taxon>Bacillati</taxon>
        <taxon>Actinomycetota</taxon>
        <taxon>Actinomycetes</taxon>
        <taxon>Actinomycetales</taxon>
        <taxon>Actinomycetaceae</taxon>
        <taxon>Actinomyces</taxon>
    </lineage>
</organism>
<evidence type="ECO:0000313" key="2">
    <source>
        <dbReference type="EMBL" id="TQD43707.1"/>
    </source>
</evidence>
<dbReference type="InterPro" id="IPR007235">
    <property type="entry name" value="Glyco_trans_28_C"/>
</dbReference>
<protein>
    <submittedName>
        <fullName evidence="2">Glycosyl transferase family 28</fullName>
    </submittedName>
</protein>
<dbReference type="AlphaFoldDB" id="A0A508A319"/>
<accession>A0A508A319</accession>
<reference evidence="2 3" key="1">
    <citation type="submission" date="2019-06" db="EMBL/GenBank/DDBJ databases">
        <title>Draft genome sequence of Actinomyces johnsonii CCUG 34287T.</title>
        <authorList>
            <person name="Salva-Serra F."/>
            <person name="Cardew S."/>
            <person name="Moore E."/>
        </authorList>
    </citation>
    <scope>NUCLEOTIDE SEQUENCE [LARGE SCALE GENOMIC DNA]</scope>
    <source>
        <strain evidence="2 3">CCUG 34287</strain>
    </source>
</reference>
<sequence length="431" mass="46561">MTTVPLRVALYSHDAKGLGHLRRNLALAHHLARALPGLTGCDVTGLVITGLAPGQEHRLPDGFDWLVLPGVKKAEDTYLPQRLRITREDLSLVRSALLSGVLTTFIPDLLIIDRHPYGVHQELREPLARLRQANPGARVVLGLREVLDTPATVQREWEELGQADTLRRLIDEVWVYGDSSVHDLNATGEAPTALQERMRYTGYLAHGRDAAETTHGSEASEALAGNAEAAGAFILTTAGGGSDGVHLLRAAAAARVPDGYRHVVVTGPQLDAAQFHQVAQAAGPHTIVRRSWPGMSHHIRQAAAVISMGGYNTVSEILASETPALLVPRETPRLEQFIRATALKDAGAIDLLRVANLSAAALEDWLTELLSDQDAGARSQLAGRRRLRLDGLETVPLLAAELVGDRGDILDTRLSHLNSRTTSLTRMEIPA</sequence>
<dbReference type="PANTHER" id="PTHR21015:SF28">
    <property type="entry name" value="SLL1722 PROTEIN"/>
    <property type="match status" value="1"/>
</dbReference>
<evidence type="ECO:0000259" key="1">
    <source>
        <dbReference type="Pfam" id="PF04101"/>
    </source>
</evidence>
<comment type="caution">
    <text evidence="2">The sequence shown here is derived from an EMBL/GenBank/DDBJ whole genome shotgun (WGS) entry which is preliminary data.</text>
</comment>
<dbReference type="Gene3D" id="3.40.50.2000">
    <property type="entry name" value="Glycogen Phosphorylase B"/>
    <property type="match status" value="1"/>
</dbReference>
<dbReference type="RefSeq" id="WP_141423967.1">
    <property type="nucleotide sequence ID" value="NZ_JASPFB010000002.1"/>
</dbReference>
<dbReference type="GO" id="GO:0016758">
    <property type="term" value="F:hexosyltransferase activity"/>
    <property type="evidence" value="ECO:0007669"/>
    <property type="project" value="InterPro"/>
</dbReference>
<feature type="domain" description="Glycosyl transferase family 28 C-terminal" evidence="1">
    <location>
        <begin position="240"/>
        <end position="375"/>
    </location>
</feature>
<name>A0A508A319_9ACTO</name>
<dbReference type="PANTHER" id="PTHR21015">
    <property type="entry name" value="UDP-N-ACETYLGLUCOSAMINE--N-ACETYLMURAMYL-(PENTAPEPTIDE) PYROPHOSPHORYL-UNDECAPRENOL N-ACETYLGLUCOSAMINE TRANSFERASE 1"/>
    <property type="match status" value="1"/>
</dbReference>
<dbReference type="Pfam" id="PF04101">
    <property type="entry name" value="Glyco_tran_28_C"/>
    <property type="match status" value="1"/>
</dbReference>
<evidence type="ECO:0000313" key="3">
    <source>
        <dbReference type="Proteomes" id="UP000319010"/>
    </source>
</evidence>
<dbReference type="EMBL" id="VICB01000005">
    <property type="protein sequence ID" value="TQD43707.1"/>
    <property type="molecule type" value="Genomic_DNA"/>
</dbReference>
<keyword evidence="2" id="KW-0808">Transferase</keyword>
<dbReference type="Proteomes" id="UP000319010">
    <property type="component" value="Unassembled WGS sequence"/>
</dbReference>
<proteinExistence type="predicted"/>